<name>A0A0F9AF12_9ZZZZ</name>
<evidence type="ECO:0008006" key="2">
    <source>
        <dbReference type="Google" id="ProtNLM"/>
    </source>
</evidence>
<comment type="caution">
    <text evidence="1">The sequence shown here is derived from an EMBL/GenBank/DDBJ whole genome shotgun (WGS) entry which is preliminary data.</text>
</comment>
<sequence length="266" mass="30256">MNIFSSGGGVQSTAALVLAAQGKIDYPVFVFANTGDDSEHPDTLDYVRDVSVPFAKKNGIEFMIRQKRRLGKHEHQTLLGEIYRRKRSVPIPARMSNGAPGNRTCTVDFKIRIIDKFIAEELNHGGRSVVVGLGISTDEIHRAKIREPVKTRGFIKSIEYPLIDLSLNRSQCQQIIINAGLPPAPKSACYFCPFHSKDEWVRLRHDRPDLFQKAVELERFINHKREAVLPKDKIWLHRSLRPLDEAVGLQRTFDDLENCEDGYCFT</sequence>
<dbReference type="SUPFAM" id="SSF52402">
    <property type="entry name" value="Adenine nucleotide alpha hydrolases-like"/>
    <property type="match status" value="1"/>
</dbReference>
<organism evidence="1">
    <name type="scientific">marine sediment metagenome</name>
    <dbReference type="NCBI Taxonomy" id="412755"/>
    <lineage>
        <taxon>unclassified sequences</taxon>
        <taxon>metagenomes</taxon>
        <taxon>ecological metagenomes</taxon>
    </lineage>
</organism>
<accession>A0A0F9AF12</accession>
<dbReference type="AlphaFoldDB" id="A0A0F9AF12"/>
<reference evidence="1" key="1">
    <citation type="journal article" date="2015" name="Nature">
        <title>Complex archaea that bridge the gap between prokaryotes and eukaryotes.</title>
        <authorList>
            <person name="Spang A."/>
            <person name="Saw J.H."/>
            <person name="Jorgensen S.L."/>
            <person name="Zaremba-Niedzwiedzka K."/>
            <person name="Martijn J."/>
            <person name="Lind A.E."/>
            <person name="van Eijk R."/>
            <person name="Schleper C."/>
            <person name="Guy L."/>
            <person name="Ettema T.J."/>
        </authorList>
    </citation>
    <scope>NUCLEOTIDE SEQUENCE</scope>
</reference>
<gene>
    <name evidence="1" type="ORF">LCGC14_2920280</name>
</gene>
<evidence type="ECO:0000313" key="1">
    <source>
        <dbReference type="EMBL" id="KKK70806.1"/>
    </source>
</evidence>
<dbReference type="Gene3D" id="3.40.50.620">
    <property type="entry name" value="HUPs"/>
    <property type="match status" value="1"/>
</dbReference>
<dbReference type="InterPro" id="IPR014729">
    <property type="entry name" value="Rossmann-like_a/b/a_fold"/>
</dbReference>
<dbReference type="EMBL" id="LAZR01058016">
    <property type="protein sequence ID" value="KKK70806.1"/>
    <property type="molecule type" value="Genomic_DNA"/>
</dbReference>
<protein>
    <recommendedName>
        <fullName evidence="2">Phosphoadenosine phosphosulphate reductase domain-containing protein</fullName>
    </recommendedName>
</protein>
<proteinExistence type="predicted"/>